<organism evidence="3 4">
    <name type="scientific">Forsythia ovata</name>
    <dbReference type="NCBI Taxonomy" id="205694"/>
    <lineage>
        <taxon>Eukaryota</taxon>
        <taxon>Viridiplantae</taxon>
        <taxon>Streptophyta</taxon>
        <taxon>Embryophyta</taxon>
        <taxon>Tracheophyta</taxon>
        <taxon>Spermatophyta</taxon>
        <taxon>Magnoliopsida</taxon>
        <taxon>eudicotyledons</taxon>
        <taxon>Gunneridae</taxon>
        <taxon>Pentapetalae</taxon>
        <taxon>asterids</taxon>
        <taxon>lamiids</taxon>
        <taxon>Lamiales</taxon>
        <taxon>Oleaceae</taxon>
        <taxon>Forsythieae</taxon>
        <taxon>Forsythia</taxon>
    </lineage>
</organism>
<keyword evidence="1" id="KW-0472">Membrane</keyword>
<feature type="transmembrane region" description="Helical" evidence="1">
    <location>
        <begin position="126"/>
        <end position="151"/>
    </location>
</feature>
<reference evidence="4" key="1">
    <citation type="submission" date="2024-07" db="EMBL/GenBank/DDBJ databases">
        <title>Two chromosome-level genome assemblies of Korean endemic species Abeliophyllum distichum and Forsythia ovata (Oleaceae).</title>
        <authorList>
            <person name="Jang H."/>
        </authorList>
    </citation>
    <scope>NUCLEOTIDE SEQUENCE [LARGE SCALE GENOMIC DNA]</scope>
</reference>
<sequence>MATSILPLLLLSLFAVTASARPCKTLFYFATTTTYYPYSRAQKPNPNPNEPNFLFQKPSSLSSPRYLTLIFTTTTTTTTTRFPNHHPSLNYNDRPIDLEHDMLPYKGPVKLYSSVSSSIRDRTKDIMSVVGALLFGVGCGVLTAATMYFVWSLFSPHRVDFDDDSSFSSDDDDDVTASKKMGYLAIPTKPKVVVDDLKKPASPAKEAV</sequence>
<dbReference type="AlphaFoldDB" id="A0ABD1UAI4"/>
<keyword evidence="1" id="KW-1133">Transmembrane helix</keyword>
<evidence type="ECO:0000256" key="2">
    <source>
        <dbReference type="SAM" id="SignalP"/>
    </source>
</evidence>
<evidence type="ECO:0000313" key="4">
    <source>
        <dbReference type="Proteomes" id="UP001604277"/>
    </source>
</evidence>
<proteinExistence type="predicted"/>
<evidence type="ECO:0000256" key="1">
    <source>
        <dbReference type="SAM" id="Phobius"/>
    </source>
</evidence>
<keyword evidence="1" id="KW-0812">Transmembrane</keyword>
<feature type="chain" id="PRO_5044875871" description="Transmembrane protein" evidence="2">
    <location>
        <begin position="21"/>
        <end position="208"/>
    </location>
</feature>
<evidence type="ECO:0000313" key="3">
    <source>
        <dbReference type="EMBL" id="KAL2521991.1"/>
    </source>
</evidence>
<keyword evidence="2" id="KW-0732">Signal</keyword>
<comment type="caution">
    <text evidence="3">The sequence shown here is derived from an EMBL/GenBank/DDBJ whole genome shotgun (WGS) entry which is preliminary data.</text>
</comment>
<feature type="signal peptide" evidence="2">
    <location>
        <begin position="1"/>
        <end position="20"/>
    </location>
</feature>
<accession>A0ABD1UAI4</accession>
<dbReference type="Proteomes" id="UP001604277">
    <property type="component" value="Unassembled WGS sequence"/>
</dbReference>
<dbReference type="PANTHER" id="PTHR35107:SF2">
    <property type="entry name" value="EXPRESSED PROTEIN"/>
    <property type="match status" value="1"/>
</dbReference>
<keyword evidence="4" id="KW-1185">Reference proteome</keyword>
<evidence type="ECO:0008006" key="5">
    <source>
        <dbReference type="Google" id="ProtNLM"/>
    </source>
</evidence>
<name>A0ABD1UAI4_9LAMI</name>
<protein>
    <recommendedName>
        <fullName evidence="5">Transmembrane protein</fullName>
    </recommendedName>
</protein>
<gene>
    <name evidence="3" type="ORF">Fot_25914</name>
</gene>
<dbReference type="PANTHER" id="PTHR35107">
    <property type="entry name" value="EXPRESSED PROTEIN"/>
    <property type="match status" value="1"/>
</dbReference>
<dbReference type="EMBL" id="JBFOLJ010000007">
    <property type="protein sequence ID" value="KAL2521991.1"/>
    <property type="molecule type" value="Genomic_DNA"/>
</dbReference>